<gene>
    <name evidence="3" type="ORF">MNV_1260004</name>
</gene>
<proteinExistence type="predicted"/>
<evidence type="ECO:0000313" key="4">
    <source>
        <dbReference type="Proteomes" id="UP000218615"/>
    </source>
</evidence>
<evidence type="ECO:0000259" key="2">
    <source>
        <dbReference type="SMART" id="SM00481"/>
    </source>
</evidence>
<dbReference type="SMART" id="SM00481">
    <property type="entry name" value="POLIIIAc"/>
    <property type="match status" value="1"/>
</dbReference>
<dbReference type="PANTHER" id="PTHR42924">
    <property type="entry name" value="EXONUCLEASE"/>
    <property type="match status" value="1"/>
</dbReference>
<dbReference type="AlphaFoldDB" id="A0A284VK44"/>
<protein>
    <submittedName>
        <fullName evidence="3">PHP domain protein</fullName>
    </submittedName>
</protein>
<keyword evidence="1" id="KW-0812">Transmembrane</keyword>
<dbReference type="InterPro" id="IPR016195">
    <property type="entry name" value="Pol/histidinol_Pase-like"/>
</dbReference>
<keyword evidence="4" id="KW-1185">Reference proteome</keyword>
<dbReference type="InterPro" id="IPR003141">
    <property type="entry name" value="Pol/His_phosphatase_N"/>
</dbReference>
<dbReference type="SUPFAM" id="SSF89550">
    <property type="entry name" value="PHP domain-like"/>
    <property type="match status" value="1"/>
</dbReference>
<dbReference type="Proteomes" id="UP000218615">
    <property type="component" value="Unassembled WGS sequence"/>
</dbReference>
<dbReference type="EMBL" id="FZMP01000031">
    <property type="protein sequence ID" value="SNQ59656.1"/>
    <property type="molecule type" value="Genomic_DNA"/>
</dbReference>
<sequence>MKWGFKVQKTGIADIHTHTMYSGFTNYSHISFPDCVTTPGKSVKMAQKLGLDVLCVTDHDTIKGAIEARKYDKQLVVIGEEISSESGEIIGLFLQEPVKPGLGAVETIEKIHEQDGIAVAPHPFSEYCPSVGQMLNKLRLDGVEVFNALHRHGYSNAISCERCNGNAKLGGSDAHASYMIGNGYTLFTGDSQDDLRAAIKRRQTSYGGRVASLGDFIKYSMRVAFESSKILLNFNNVKCPMSARVSGMSNSRKMLYLLGGIAYAFTPLPVAATLIGDRMMRNKGRRMWREQNLQCSSFKEMRQ</sequence>
<name>A0A284VK44_9EURY</name>
<keyword evidence="1" id="KW-1133">Transmembrane helix</keyword>
<dbReference type="Pfam" id="PF13263">
    <property type="entry name" value="PHP_C"/>
    <property type="match status" value="1"/>
</dbReference>
<dbReference type="Gene3D" id="3.20.20.140">
    <property type="entry name" value="Metal-dependent hydrolases"/>
    <property type="match status" value="1"/>
</dbReference>
<dbReference type="GO" id="GO:0035312">
    <property type="term" value="F:5'-3' DNA exonuclease activity"/>
    <property type="evidence" value="ECO:0007669"/>
    <property type="project" value="TreeGrafter"/>
</dbReference>
<evidence type="ECO:0000313" key="3">
    <source>
        <dbReference type="EMBL" id="SNQ59656.1"/>
    </source>
</evidence>
<dbReference type="PANTHER" id="PTHR42924:SF3">
    <property type="entry name" value="POLYMERASE_HISTIDINOL PHOSPHATASE N-TERMINAL DOMAIN-CONTAINING PROTEIN"/>
    <property type="match status" value="1"/>
</dbReference>
<dbReference type="GO" id="GO:0004534">
    <property type="term" value="F:5'-3' RNA exonuclease activity"/>
    <property type="evidence" value="ECO:0007669"/>
    <property type="project" value="TreeGrafter"/>
</dbReference>
<evidence type="ECO:0000256" key="1">
    <source>
        <dbReference type="SAM" id="Phobius"/>
    </source>
</evidence>
<feature type="domain" description="Polymerase/histidinol phosphatase N-terminal" evidence="2">
    <location>
        <begin position="13"/>
        <end position="86"/>
    </location>
</feature>
<dbReference type="CDD" id="cd07432">
    <property type="entry name" value="PHP_HisPPase"/>
    <property type="match status" value="1"/>
</dbReference>
<dbReference type="OrthoDB" id="63337at2157"/>
<dbReference type="InterPro" id="IPR052018">
    <property type="entry name" value="PHP_domain"/>
</dbReference>
<feature type="transmembrane region" description="Helical" evidence="1">
    <location>
        <begin position="254"/>
        <end position="276"/>
    </location>
</feature>
<accession>A0A284VK44</accession>
<keyword evidence="1" id="KW-0472">Membrane</keyword>
<dbReference type="RefSeq" id="WP_096203992.1">
    <property type="nucleotide sequence ID" value="NZ_FZMP01000031.1"/>
</dbReference>
<organism evidence="3 4">
    <name type="scientific">Candidatus Methanoperedens nitratireducens</name>
    <dbReference type="NCBI Taxonomy" id="1392998"/>
    <lineage>
        <taxon>Archaea</taxon>
        <taxon>Methanobacteriati</taxon>
        <taxon>Methanobacteriota</taxon>
        <taxon>Stenosarchaea group</taxon>
        <taxon>Methanomicrobia</taxon>
        <taxon>Methanosarcinales</taxon>
        <taxon>ANME-2 cluster</taxon>
        <taxon>Candidatus Methanoperedentaceae</taxon>
        <taxon>Candidatus Methanoperedens</taxon>
    </lineage>
</organism>
<reference evidence="4" key="1">
    <citation type="submission" date="2017-06" db="EMBL/GenBank/DDBJ databases">
        <authorList>
            <person name="Cremers G."/>
        </authorList>
    </citation>
    <scope>NUCLEOTIDE SEQUENCE [LARGE SCALE GENOMIC DNA]</scope>
</reference>